<dbReference type="InterPro" id="IPR013083">
    <property type="entry name" value="Znf_RING/FYVE/PHD"/>
</dbReference>
<dbReference type="GO" id="GO:0008270">
    <property type="term" value="F:zinc ion binding"/>
    <property type="evidence" value="ECO:0007669"/>
    <property type="project" value="UniProtKB-KW"/>
</dbReference>
<dbReference type="GO" id="GO:0045893">
    <property type="term" value="P:positive regulation of DNA-templated transcription"/>
    <property type="evidence" value="ECO:0007669"/>
    <property type="project" value="Ensembl"/>
</dbReference>
<evidence type="ECO:0000256" key="6">
    <source>
        <dbReference type="ARBA" id="ARBA00022499"/>
    </source>
</evidence>
<evidence type="ECO:0000256" key="2">
    <source>
        <dbReference type="ARBA" id="ARBA00004286"/>
    </source>
</evidence>
<dbReference type="CDD" id="cd15650">
    <property type="entry name" value="PHD2_NSD1"/>
    <property type="match status" value="1"/>
</dbReference>
<dbReference type="Bgee" id="ENSCPOG00000007928">
    <property type="expression patterns" value="Expressed in heart left ventricle and 12 other cell types or tissues"/>
</dbReference>
<dbReference type="FunFam" id="3.30.40.10:FF:000025">
    <property type="entry name" value="Histone-lysine N-methyltransferase"/>
    <property type="match status" value="1"/>
</dbReference>
<dbReference type="Pfam" id="PF00628">
    <property type="entry name" value="PHD"/>
    <property type="match status" value="1"/>
</dbReference>
<accession>H0VB70</accession>
<dbReference type="InterPro" id="IPR001214">
    <property type="entry name" value="SET_dom"/>
</dbReference>
<evidence type="ECO:0000313" key="32">
    <source>
        <dbReference type="Ensembl" id="ENSCPOP00000007137.3"/>
    </source>
</evidence>
<dbReference type="InterPro" id="IPR047430">
    <property type="entry name" value="PHD4_NSD1"/>
</dbReference>
<evidence type="ECO:0000256" key="5">
    <source>
        <dbReference type="ARBA" id="ARBA00022491"/>
    </source>
</evidence>
<feature type="region of interest" description="Disordered" evidence="26">
    <location>
        <begin position="2004"/>
        <end position="2214"/>
    </location>
</feature>
<keyword evidence="11" id="KW-0479">Metal-binding</keyword>
<comment type="subcellular location">
    <subcellularLocation>
        <location evidence="2">Chromosome</location>
    </subcellularLocation>
    <subcellularLocation>
        <location evidence="1">Nucleus</location>
    </subcellularLocation>
</comment>
<dbReference type="FunFam" id="2.170.270.10:FF:000002">
    <property type="entry name" value="Histone-lysine N-methyltransferase"/>
    <property type="match status" value="1"/>
</dbReference>
<evidence type="ECO:0000256" key="22">
    <source>
        <dbReference type="ARBA" id="ARBA00066810"/>
    </source>
</evidence>
<keyword evidence="19" id="KW-0804">Transcription</keyword>
<sequence length="2483" mass="275153">MDQTCELSRRNCLLRFSNPVNLDAPEDKDSPFGNGQSNFSEPLNGCTMQLSTASGTPQNAYGQDSPSCYIPLRRLQDLASMINVEYLNGSADGSESFQDPEKSDSRAQSPIVCTSLSPGGPTALAMKQEPSCNNSPELQLKVTKTIKNGFLHFENFTCVDDADVDSEMDPEQPVKEDESIEEIFEDIQTNATCKNESKSENDVEVAMGSEQDSTPESRHGAVKSPFLPLAPQTETQKNKQRDEVDGSNEKAALLPVPFSLGDTNITIEEQLNSINLSFQDDPDSSTSTLGNMLELPGTSSSSTSQELPFCQPKKKSAPLKYEVGDLIWAKFKRRPWWPCRICSDPLINTHSKMKVANRRPYREYYVEAFGDPSERAWVAGKAIVMFEGRHQFEELPVLRKRGKQKEKGYRHKVPQKILSKWEASVGLAEQYDVPKGSKNRKCVTSSIKLDSEEDMPFEDCTNDPESEHDLLLNGCLKSLAFDSEHSADEKEKPSAKSRVRKSSDNLKRTSVKKGLIQFETHKEERRGKTPENLNLNFISGDVSDNQASNELSRIANSLSGSNTAPSSFLFSSCGKNTEKKEFETSSCDALLGLSEGALISKRSVEKKRGLVCNSKVQLCYVGVGDEEKRSDSISICTTSDDGSSDLDPIEHSSESDNSVLEVTDTFARTENVLPVQKNEKMKYSRYPDTNTRVKAKTKPFIANSHTEHLLDRKIAEPESETSQVNLSDLKVSTFVQKSHSDFRNDTLSPKFNTPSISSENSLIKSGATHQVLLNSKSKQPKFRNTKCKHKENPVMVESPVINEDCSLKCCSSDPKGSPLTSISKSGKVDGLKLLNNMHEKTRDSSDIETAVVKHVLSELKELSYRSLNDDVSDSGTSKPSKPLLFSSTSSQNHIPIEPDYKFSTLLMMLKDMHDSQNLVSFRSPAREIVLPNSKGPMLDSEMNSENDEPRWQRVNQRRAKTGKRTNRFREKENSESVFGILPPGDHVEKGLSDFSECRAPPSTDILEDSLIAPNHVSHLDSVGPQLNICGKSSTSMEHMEKEPGIPNLTPQAELPEPAVRSEKKRLRKPSKWLLEYTEEYDQIFAPKKKHKKVQEQAHKVSSRCEEESRLSRCQSSSQNKQVDENSLISTKEEPPVLEREAPFLEGPLAHAELGVGHAELPQLTLSVPMAPEVSPRPALESEDLIVKTPGNYESKRQRKPTKKLLESNDLDPGFMPKKGDIGFSKKCYEGGHLENGITESCTPSHLKEFGGTTKIFDKPRKRKRQRHITAKVQCKKLKNDASAKETPGSEGELMTHRTAASPKENIEEGIEHDASMSSSKKMQGERGGGAALKENVCQNCEKVGELLLCEAQCCGAFHLECLGLTEMPRGKFICNECRTGIHTCFVCKQSGEDVKRCLLPLCGKFYHEECVQKYPPTVMQNKGFRCSLHICITCHAANPASVSASKGRLMRCVRCPVAYHANDFCLAAGSKILASNSIICPNHFTPRRGCRNHEHVNVSWCFVCSEGGSLLCCDSCPAAFHRECLNIDIPEGNWYCNDCKAGKKPHYREIVWVKVGRYRWWPAEICHPRAIPSNIDKMRHDVGEFPVLFFGSNDYLWTHQARVFPYMEGDVSSKDKMGKGVDGTYKKALQEAAARFEELKAQKELRQLQEDRKNDKKPPPYKHIKVNRPIGRVQIFTADLSEIPRCNCKATDENPCGIDSECINRMLLYECHPTVCPAGGRCQNQCFSKRQYPEVEIFRTLQRGWGLRTKTDIKKGEFVNEYVGELIDEEECRARIRYAQEHDITNFYMLTLDKDRIIDAGPKGNYARFMNHCCQPNCETQKWSVNGDTRVGLFALSDIKAGTELTFNYNLECLGNGKTVCKCGAPNCSGFLGVRPKNQPIATEEKSKKFKKKQQGKRRSQGEITKEREDECFSCGDAGQLVSCKKPGCPKVYHADCLNLTKRPAGKWECPWHQCDICGKEAASFCEMCPSSFCKQHREGMLFISKLDGRLSCTEHDPCGPNPLEPGEIREYVPPSVPLPPSPGTHLAEQSSGMAAQGPKMSDKPPADASQTLPVSKKALTGTCQRPLLPERPLERSDSSSQLLDRVRDLAGSGTKSQSLLSNQRPLDRPPAVEGPRPQLSDKPSPVTSPSSSPSMRSQPLERPLGMADPRLDKSIGAASSRPQSLEKTLAPSGLRLPPPERLLITSSPKPQASDRPTDKSHPSLSQRLPPPEKVLSAVVQTLVATEKALRPVDQNTQSKNRAALVMDLIDLTPRQKEQATSHEVTLQADEKMSVLESSSWPAGKGLGHVSRALEKGSMSDPLFQPPGKNTVHSEHTWQAVKSLTQARLFPQPPAKAFLYESATQASGRAPGGAEQTPGPPSQPPGSVKQVKQMHLPGLTAKSGQSFRSLGKTPTSLPTEEKKLPTTEQSHWSLGKASPGTGLWPIVAGQALAQSCWSAGSTQTLAQTCWSLGRGQDPKPEQNTLPTLNQAPSSHKCAESEQK</sequence>
<dbReference type="InterPro" id="IPR000313">
    <property type="entry name" value="PWWP_dom"/>
</dbReference>
<dbReference type="EMBL" id="AAKN02022924">
    <property type="status" value="NOT_ANNOTATED_CDS"/>
    <property type="molecule type" value="Genomic_DNA"/>
</dbReference>
<dbReference type="InterPro" id="IPR047426">
    <property type="entry name" value="PHD1_NSD1_2"/>
</dbReference>
<dbReference type="SUPFAM" id="SSF82199">
    <property type="entry name" value="SET domain"/>
    <property type="match status" value="1"/>
</dbReference>
<dbReference type="CDD" id="cd19210">
    <property type="entry name" value="SET_NSD1"/>
    <property type="match status" value="1"/>
</dbReference>
<dbReference type="PROSITE" id="PS50868">
    <property type="entry name" value="POST_SET"/>
    <property type="match status" value="1"/>
</dbReference>
<keyword evidence="20" id="KW-0539">Nucleus</keyword>
<keyword evidence="10" id="KW-0949">S-adenosyl-L-methionine</keyword>
<dbReference type="InterPro" id="IPR047429">
    <property type="entry name" value="PHD3_NSD1"/>
</dbReference>
<keyword evidence="12" id="KW-0677">Repeat</keyword>
<evidence type="ECO:0000259" key="27">
    <source>
        <dbReference type="PROSITE" id="PS50016"/>
    </source>
</evidence>
<feature type="domain" description="PWWP" evidence="29">
    <location>
        <begin position="323"/>
        <end position="388"/>
    </location>
</feature>
<dbReference type="CDD" id="cd15653">
    <property type="entry name" value="PHD3_NSD1"/>
    <property type="match status" value="1"/>
</dbReference>
<dbReference type="GO" id="GO:0005654">
    <property type="term" value="C:nucleoplasm"/>
    <property type="evidence" value="ECO:0007669"/>
    <property type="project" value="UniProtKB-ARBA"/>
</dbReference>
<dbReference type="FunFam" id="2.30.30.140:FF:000059">
    <property type="entry name" value="Histone-lysine N-methyltransferase"/>
    <property type="match status" value="1"/>
</dbReference>
<dbReference type="InterPro" id="IPR059153">
    <property type="entry name" value="NSD_PHD-1st"/>
</dbReference>
<feature type="region of interest" description="Disordered" evidence="26">
    <location>
        <begin position="867"/>
        <end position="890"/>
    </location>
</feature>
<dbReference type="FunFam" id="3.30.40.10:FF:000201">
    <property type="entry name" value="Histone-lysine N-methyltransferase"/>
    <property type="match status" value="1"/>
</dbReference>
<dbReference type="VEuPathDB" id="HostDB:ENSCPOG00000007928"/>
<evidence type="ECO:0000313" key="33">
    <source>
        <dbReference type="Proteomes" id="UP000005447"/>
    </source>
</evidence>
<evidence type="ECO:0000256" key="4">
    <source>
        <dbReference type="ARBA" id="ARBA00022454"/>
    </source>
</evidence>
<dbReference type="InterPro" id="IPR006560">
    <property type="entry name" value="AWS_dom"/>
</dbReference>
<feature type="region of interest" description="Disordered" evidence="26">
    <location>
        <begin position="1037"/>
        <end position="1063"/>
    </location>
</feature>
<feature type="domain" description="SET" evidence="28">
    <location>
        <begin position="1733"/>
        <end position="1850"/>
    </location>
</feature>
<feature type="domain" description="PHD-type" evidence="27">
    <location>
        <begin position="1334"/>
        <end position="1380"/>
    </location>
</feature>
<dbReference type="PROSITE" id="PS50812">
    <property type="entry name" value="PWWP"/>
    <property type="match status" value="2"/>
</dbReference>
<feature type="compositionally biased region" description="Polar residues" evidence="26">
    <location>
        <begin position="297"/>
        <end position="306"/>
    </location>
</feature>
<dbReference type="GO" id="GO:0032259">
    <property type="term" value="P:methylation"/>
    <property type="evidence" value="ECO:0007669"/>
    <property type="project" value="UniProtKB-KW"/>
</dbReference>
<keyword evidence="15" id="KW-0832">Ubl conjugation</keyword>
<evidence type="ECO:0000256" key="10">
    <source>
        <dbReference type="ARBA" id="ARBA00022691"/>
    </source>
</evidence>
<dbReference type="eggNOG" id="KOG1081">
    <property type="taxonomic scope" value="Eukaryota"/>
</dbReference>
<proteinExistence type="predicted"/>
<dbReference type="PROSITE" id="PS51215">
    <property type="entry name" value="AWS"/>
    <property type="match status" value="1"/>
</dbReference>
<evidence type="ECO:0000256" key="8">
    <source>
        <dbReference type="ARBA" id="ARBA00022603"/>
    </source>
</evidence>
<evidence type="ECO:0000259" key="28">
    <source>
        <dbReference type="PROSITE" id="PS50280"/>
    </source>
</evidence>
<dbReference type="InterPro" id="IPR011011">
    <property type="entry name" value="Znf_FYVE_PHD"/>
</dbReference>
<keyword evidence="18" id="KW-0010">Activator</keyword>
<dbReference type="Pfam" id="PF23011">
    <property type="entry name" value="PHD-1st_NSD"/>
    <property type="match status" value="1"/>
</dbReference>
<dbReference type="PROSITE" id="PS01359">
    <property type="entry name" value="ZF_PHD_1"/>
    <property type="match status" value="1"/>
</dbReference>
<dbReference type="Pfam" id="PF17907">
    <property type="entry name" value="AWS"/>
    <property type="match status" value="1"/>
</dbReference>
<feature type="domain" description="AWS" evidence="31">
    <location>
        <begin position="1681"/>
        <end position="1731"/>
    </location>
</feature>
<feature type="compositionally biased region" description="Polar residues" evidence="26">
    <location>
        <begin position="281"/>
        <end position="290"/>
    </location>
</feature>
<dbReference type="CDD" id="cd20164">
    <property type="entry name" value="PWWP_NSD1_rpt2"/>
    <property type="match status" value="1"/>
</dbReference>
<dbReference type="FunFam" id="3.30.40.10:FF:000093">
    <property type="entry name" value="Histone-lysine N-methyltransferase"/>
    <property type="match status" value="1"/>
</dbReference>
<reference evidence="32" key="3">
    <citation type="submission" date="2025-09" db="UniProtKB">
        <authorList>
            <consortium name="Ensembl"/>
        </authorList>
    </citation>
    <scope>IDENTIFICATION</scope>
    <source>
        <strain evidence="32">2N</strain>
    </source>
</reference>
<keyword evidence="8" id="KW-0489">Methyltransferase</keyword>
<evidence type="ECO:0000256" key="12">
    <source>
        <dbReference type="ARBA" id="ARBA00022737"/>
    </source>
</evidence>
<dbReference type="Pfam" id="PF23004">
    <property type="entry name" value="PHDvar_NSD"/>
    <property type="match status" value="1"/>
</dbReference>
<organism evidence="32 33">
    <name type="scientific">Cavia porcellus</name>
    <name type="common">Guinea pig</name>
    <dbReference type="NCBI Taxonomy" id="10141"/>
    <lineage>
        <taxon>Eukaryota</taxon>
        <taxon>Metazoa</taxon>
        <taxon>Chordata</taxon>
        <taxon>Craniata</taxon>
        <taxon>Vertebrata</taxon>
        <taxon>Euteleostomi</taxon>
        <taxon>Mammalia</taxon>
        <taxon>Eutheria</taxon>
        <taxon>Euarchontoglires</taxon>
        <taxon>Glires</taxon>
        <taxon>Rodentia</taxon>
        <taxon>Hystricomorpha</taxon>
        <taxon>Caviidae</taxon>
        <taxon>Cavia</taxon>
    </lineage>
</organism>
<dbReference type="Pfam" id="PF00856">
    <property type="entry name" value="SET"/>
    <property type="match status" value="1"/>
</dbReference>
<gene>
    <name evidence="32" type="primary">NSD1</name>
</gene>
<dbReference type="InterPro" id="IPR047428">
    <property type="entry name" value="PHD2_NSD1"/>
</dbReference>
<dbReference type="InterPro" id="IPR041306">
    <property type="entry name" value="C5HCH"/>
</dbReference>
<feature type="region of interest" description="Disordered" evidence="26">
    <location>
        <begin position="1882"/>
        <end position="1903"/>
    </location>
</feature>
<keyword evidence="7" id="KW-0597">Phosphoprotein</keyword>
<dbReference type="InterPro" id="IPR019787">
    <property type="entry name" value="Znf_PHD-finger"/>
</dbReference>
<feature type="domain" description="PHD-type" evidence="27">
    <location>
        <begin position="1498"/>
        <end position="1542"/>
    </location>
</feature>
<name>H0VB70_CAVPO</name>
<reference evidence="33" key="1">
    <citation type="journal article" date="2011" name="Nature">
        <title>A high-resolution map of human evolutionary constraint using 29 mammals.</title>
        <authorList>
            <person name="Lindblad-Toh K."/>
            <person name="Garber M."/>
            <person name="Zuk O."/>
            <person name="Lin M.F."/>
            <person name="Parker B.J."/>
            <person name="Washietl S."/>
            <person name="Kheradpour P."/>
            <person name="Ernst J."/>
            <person name="Jordan G."/>
            <person name="Mauceli E."/>
            <person name="Ward L.D."/>
            <person name="Lowe C.B."/>
            <person name="Holloway A.K."/>
            <person name="Clamp M."/>
            <person name="Gnerre S."/>
            <person name="Alfoldi J."/>
            <person name="Beal K."/>
            <person name="Chang J."/>
            <person name="Clawson H."/>
            <person name="Cuff J."/>
            <person name="Di Palma F."/>
            <person name="Fitzgerald S."/>
            <person name="Flicek P."/>
            <person name="Guttman M."/>
            <person name="Hubisz M.J."/>
            <person name="Jaffe D.B."/>
            <person name="Jungreis I."/>
            <person name="Kent W.J."/>
            <person name="Kostka D."/>
            <person name="Lara M."/>
            <person name="Martins A.L."/>
            <person name="Massingham T."/>
            <person name="Moltke I."/>
            <person name="Raney B.J."/>
            <person name="Rasmussen M.D."/>
            <person name="Robinson J."/>
            <person name="Stark A."/>
            <person name="Vilella A.J."/>
            <person name="Wen J."/>
            <person name="Xie X."/>
            <person name="Zody M.C."/>
            <person name="Baldwin J."/>
            <person name="Bloom T."/>
            <person name="Chin C.W."/>
            <person name="Heiman D."/>
            <person name="Nicol R."/>
            <person name="Nusbaum C."/>
            <person name="Young S."/>
            <person name="Wilkinson J."/>
            <person name="Worley K.C."/>
            <person name="Kovar C.L."/>
            <person name="Muzny D.M."/>
            <person name="Gibbs R.A."/>
            <person name="Cree A."/>
            <person name="Dihn H.H."/>
            <person name="Fowler G."/>
            <person name="Jhangiani S."/>
            <person name="Joshi V."/>
            <person name="Lee S."/>
            <person name="Lewis L.R."/>
            <person name="Nazareth L.V."/>
            <person name="Okwuonu G."/>
            <person name="Santibanez J."/>
            <person name="Warren W.C."/>
            <person name="Mardis E.R."/>
            <person name="Weinstock G.M."/>
            <person name="Wilson R.K."/>
            <person name="Delehaunty K."/>
            <person name="Dooling D."/>
            <person name="Fronik C."/>
            <person name="Fulton L."/>
            <person name="Fulton B."/>
            <person name="Graves T."/>
            <person name="Minx P."/>
            <person name="Sodergren E."/>
            <person name="Birney E."/>
            <person name="Margulies E.H."/>
            <person name="Herrero J."/>
            <person name="Green E.D."/>
            <person name="Haussler D."/>
            <person name="Siepel A."/>
            <person name="Goldman N."/>
            <person name="Pollard K.S."/>
            <person name="Pedersen J.S."/>
            <person name="Lander E.S."/>
            <person name="Kellis M."/>
        </authorList>
    </citation>
    <scope>NUCLEOTIDE SEQUENCE [LARGE SCALE GENOMIC DNA]</scope>
    <source>
        <strain evidence="33">2N</strain>
    </source>
</reference>
<evidence type="ECO:0000259" key="31">
    <source>
        <dbReference type="PROSITE" id="PS51215"/>
    </source>
</evidence>
<comment type="catalytic activity">
    <reaction evidence="21">
        <text>L-lysyl(36)-[histone H3] + 2 S-adenosyl-L-methionine = N(6),N(6)-dimethyl-L-lysyl(36)-[histone H3] + 2 S-adenosyl-L-homocysteine + 2 H(+)</text>
        <dbReference type="Rhea" id="RHEA:60308"/>
        <dbReference type="Rhea" id="RHEA-COMP:9785"/>
        <dbReference type="Rhea" id="RHEA-COMP:9787"/>
        <dbReference type="ChEBI" id="CHEBI:15378"/>
        <dbReference type="ChEBI" id="CHEBI:29969"/>
        <dbReference type="ChEBI" id="CHEBI:57856"/>
        <dbReference type="ChEBI" id="CHEBI:59789"/>
        <dbReference type="ChEBI" id="CHEBI:61976"/>
        <dbReference type="EC" id="2.1.1.357"/>
    </reaction>
</comment>
<evidence type="ECO:0000256" key="24">
    <source>
        <dbReference type="ARBA" id="ARBA00081785"/>
    </source>
</evidence>
<evidence type="ECO:0000256" key="1">
    <source>
        <dbReference type="ARBA" id="ARBA00004123"/>
    </source>
</evidence>
<dbReference type="InParanoid" id="H0VB70"/>
<dbReference type="OMA" id="CTKTAES"/>
<dbReference type="InterPro" id="IPR055197">
    <property type="entry name" value="PHDvar_NSD"/>
</dbReference>
<dbReference type="InterPro" id="IPR055198">
    <property type="entry name" value="NSD_PHD"/>
</dbReference>
<dbReference type="HOGENOM" id="CLU_000756_0_0_1"/>
<dbReference type="SMART" id="SM00508">
    <property type="entry name" value="PostSET"/>
    <property type="match status" value="1"/>
</dbReference>
<dbReference type="Ensembl" id="ENSCPOT00000008003.3">
    <property type="protein sequence ID" value="ENSCPOP00000007137.3"/>
    <property type="gene ID" value="ENSCPOG00000007928.4"/>
</dbReference>
<feature type="compositionally biased region" description="Basic and acidic residues" evidence="26">
    <location>
        <begin position="236"/>
        <end position="248"/>
    </location>
</feature>
<dbReference type="InterPro" id="IPR050777">
    <property type="entry name" value="SET2_Histone-Lys_MeTrsfase"/>
</dbReference>
<dbReference type="GO" id="GO:0050681">
    <property type="term" value="F:nuclear androgen receptor binding"/>
    <property type="evidence" value="ECO:0007669"/>
    <property type="project" value="Ensembl"/>
</dbReference>
<feature type="region of interest" description="Disordered" evidence="26">
    <location>
        <begin position="2344"/>
        <end position="2417"/>
    </location>
</feature>
<evidence type="ECO:0000256" key="16">
    <source>
        <dbReference type="ARBA" id="ARBA00022853"/>
    </source>
</evidence>
<dbReference type="STRING" id="10141.ENSCPOP00000007137"/>
<dbReference type="InterPro" id="IPR047432">
    <property type="entry name" value="PHD5_NSD1"/>
</dbReference>
<dbReference type="PROSITE" id="PS50280">
    <property type="entry name" value="SET"/>
    <property type="match status" value="1"/>
</dbReference>
<dbReference type="PROSITE" id="PS50016">
    <property type="entry name" value="ZF_PHD_2"/>
    <property type="match status" value="2"/>
</dbReference>
<feature type="compositionally biased region" description="Basic and acidic residues" evidence="26">
    <location>
        <begin position="483"/>
        <end position="494"/>
    </location>
</feature>
<keyword evidence="14" id="KW-0862">Zinc</keyword>
<dbReference type="SMART" id="SM00570">
    <property type="entry name" value="AWS"/>
    <property type="match status" value="1"/>
</dbReference>
<dbReference type="InterPro" id="IPR046341">
    <property type="entry name" value="SET_dom_sf"/>
</dbReference>
<keyword evidence="17" id="KW-0805">Transcription regulation</keyword>
<dbReference type="EMBL" id="AAKN02022922">
    <property type="status" value="NOT_ANNOTATED_CDS"/>
    <property type="molecule type" value="Genomic_DNA"/>
</dbReference>
<feature type="domain" description="PWWP" evidence="29">
    <location>
        <begin position="1547"/>
        <end position="1609"/>
    </location>
</feature>
<dbReference type="EMBL" id="AAKN02022921">
    <property type="status" value="NOT_ANNOTATED_CDS"/>
    <property type="molecule type" value="Genomic_DNA"/>
</dbReference>
<evidence type="ECO:0000259" key="30">
    <source>
        <dbReference type="PROSITE" id="PS50868"/>
    </source>
</evidence>
<feature type="region of interest" description="Disordered" evidence="26">
    <location>
        <begin position="19"/>
        <end position="39"/>
    </location>
</feature>
<dbReference type="FunFam" id="2.30.30.140:FF:000004">
    <property type="entry name" value="Histone-lysine N-methyltransferase"/>
    <property type="match status" value="1"/>
</dbReference>
<dbReference type="GeneTree" id="ENSGT00940000155027"/>
<keyword evidence="33" id="KW-1185">Reference proteome</keyword>
<evidence type="ECO:0000256" key="19">
    <source>
        <dbReference type="ARBA" id="ARBA00023163"/>
    </source>
</evidence>
<feature type="region of interest" description="Disordered" evidence="26">
    <location>
        <begin position="90"/>
        <end position="110"/>
    </location>
</feature>
<dbReference type="CDD" id="cd15659">
    <property type="entry name" value="PHD5_NSD1"/>
    <property type="match status" value="1"/>
</dbReference>
<feature type="compositionally biased region" description="Basic residues" evidence="26">
    <location>
        <begin position="955"/>
        <end position="966"/>
    </location>
</feature>
<keyword evidence="16" id="KW-0156">Chromatin regulator</keyword>
<keyword evidence="4" id="KW-0158">Chromosome</keyword>
<reference evidence="32" key="2">
    <citation type="submission" date="2025-08" db="UniProtKB">
        <authorList>
            <consortium name="Ensembl"/>
        </authorList>
    </citation>
    <scope>IDENTIFICATION</scope>
    <source>
        <strain evidence="32">2N</strain>
    </source>
</reference>
<dbReference type="Gene3D" id="3.30.40.10">
    <property type="entry name" value="Zinc/RING finger domain, C3HC4 (zinc finger)"/>
    <property type="match status" value="4"/>
</dbReference>
<dbReference type="InterPro" id="IPR047423">
    <property type="entry name" value="PWWP_NSD1_rpt2"/>
</dbReference>
<dbReference type="InterPro" id="IPR001965">
    <property type="entry name" value="Znf_PHD"/>
</dbReference>
<evidence type="ECO:0000256" key="3">
    <source>
        <dbReference type="ARBA" id="ARBA00018028"/>
    </source>
</evidence>
<dbReference type="EC" id="2.1.1.357" evidence="22"/>
<dbReference type="GO" id="GO:0000978">
    <property type="term" value="F:RNA polymerase II cis-regulatory region sequence-specific DNA binding"/>
    <property type="evidence" value="ECO:0007669"/>
    <property type="project" value="Ensembl"/>
</dbReference>
<evidence type="ECO:0000259" key="29">
    <source>
        <dbReference type="PROSITE" id="PS50812"/>
    </source>
</evidence>
<evidence type="ECO:0000256" key="14">
    <source>
        <dbReference type="ARBA" id="ARBA00022833"/>
    </source>
</evidence>
<dbReference type="Gene3D" id="2.170.270.10">
    <property type="entry name" value="SET domain"/>
    <property type="match status" value="1"/>
</dbReference>
<feature type="compositionally biased region" description="Basic residues" evidence="26">
    <location>
        <begin position="1888"/>
        <end position="1899"/>
    </location>
</feature>
<dbReference type="SMART" id="SM00293">
    <property type="entry name" value="PWWP"/>
    <property type="match status" value="2"/>
</dbReference>
<feature type="region of interest" description="Disordered" evidence="26">
    <location>
        <begin position="1092"/>
        <end position="1133"/>
    </location>
</feature>
<feature type="compositionally biased region" description="Low complexity" evidence="26">
    <location>
        <begin position="2121"/>
        <end position="2139"/>
    </location>
</feature>
<dbReference type="GO" id="GO:0005694">
    <property type="term" value="C:chromosome"/>
    <property type="evidence" value="ECO:0007669"/>
    <property type="project" value="UniProtKB-SubCell"/>
</dbReference>
<evidence type="ECO:0000256" key="7">
    <source>
        <dbReference type="ARBA" id="ARBA00022553"/>
    </source>
</evidence>
<dbReference type="FunFam" id="3.30.40.10:FF:000106">
    <property type="entry name" value="Histone-lysine N-methyltransferase"/>
    <property type="match status" value="1"/>
</dbReference>
<keyword evidence="13 25" id="KW-0863">Zinc-finger</keyword>
<feature type="region of interest" description="Disordered" evidence="26">
    <location>
        <begin position="281"/>
        <end position="311"/>
    </location>
</feature>
<dbReference type="EMBL" id="AAKN02022920">
    <property type="status" value="NOT_ANNOTATED_CDS"/>
    <property type="molecule type" value="Genomic_DNA"/>
</dbReference>
<evidence type="ECO:0000256" key="25">
    <source>
        <dbReference type="PROSITE-ProRule" id="PRU00146"/>
    </source>
</evidence>
<feature type="domain" description="Post-SET" evidence="30">
    <location>
        <begin position="1857"/>
        <end position="1873"/>
    </location>
</feature>
<protein>
    <recommendedName>
        <fullName evidence="3">Histone-lysine N-methyltransferase, H3 lysine-36 specific</fullName>
        <ecNumber evidence="22">2.1.1.357</ecNumber>
    </recommendedName>
    <alternativeName>
        <fullName evidence="23">H3-K36-HMTase</fullName>
    </alternativeName>
    <alternativeName>
        <fullName evidence="24">Nuclear receptor-binding SET domain-containing protein 1</fullName>
    </alternativeName>
</protein>
<feature type="compositionally biased region" description="Basic and acidic residues" evidence="26">
    <location>
        <begin position="1093"/>
        <end position="1110"/>
    </location>
</feature>
<feature type="region of interest" description="Disordered" evidence="26">
    <location>
        <begin position="483"/>
        <end position="506"/>
    </location>
</feature>
<dbReference type="Pfam" id="PF00855">
    <property type="entry name" value="PWWP"/>
    <property type="match status" value="2"/>
</dbReference>
<dbReference type="EMBL" id="AAKN02022923">
    <property type="status" value="NOT_ANNOTATED_CDS"/>
    <property type="molecule type" value="Genomic_DNA"/>
</dbReference>
<dbReference type="Proteomes" id="UP000005447">
    <property type="component" value="Unassembled WGS sequence"/>
</dbReference>
<dbReference type="SUPFAM" id="SSF63748">
    <property type="entry name" value="Tudor/PWWP/MBT"/>
    <property type="match status" value="2"/>
</dbReference>
<evidence type="ECO:0000256" key="17">
    <source>
        <dbReference type="ARBA" id="ARBA00023015"/>
    </source>
</evidence>
<feature type="region of interest" description="Disordered" evidence="26">
    <location>
        <begin position="1279"/>
        <end position="1299"/>
    </location>
</feature>
<feature type="region of interest" description="Disordered" evidence="26">
    <location>
        <begin position="930"/>
        <end position="974"/>
    </location>
</feature>
<evidence type="ECO:0000256" key="26">
    <source>
        <dbReference type="SAM" id="MobiDB-lite"/>
    </source>
</evidence>
<keyword evidence="5" id="KW-0678">Repressor</keyword>
<dbReference type="InterPro" id="IPR047433">
    <property type="entry name" value="SET_NSD1"/>
</dbReference>
<dbReference type="CDD" id="cd20161">
    <property type="entry name" value="PWWP_NSD1_rpt1"/>
    <property type="match status" value="1"/>
</dbReference>
<feature type="compositionally biased region" description="Polar residues" evidence="26">
    <location>
        <begin position="2461"/>
        <end position="2473"/>
    </location>
</feature>
<dbReference type="EMBL" id="AAKN02022919">
    <property type="status" value="NOT_ANNOTATED_CDS"/>
    <property type="molecule type" value="Genomic_DNA"/>
</dbReference>
<dbReference type="GO" id="GO:0140954">
    <property type="term" value="F:histone H3K36 dimethyltransferase activity"/>
    <property type="evidence" value="ECO:0007669"/>
    <property type="project" value="UniProtKB-EC"/>
</dbReference>
<feature type="compositionally biased region" description="Polar residues" evidence="26">
    <location>
        <begin position="873"/>
        <end position="890"/>
    </location>
</feature>
<dbReference type="CDD" id="cd15656">
    <property type="entry name" value="PHD4_NSD1"/>
    <property type="match status" value="1"/>
</dbReference>
<dbReference type="GO" id="GO:0003712">
    <property type="term" value="F:transcription coregulator activity"/>
    <property type="evidence" value="ECO:0007669"/>
    <property type="project" value="Ensembl"/>
</dbReference>
<feature type="compositionally biased region" description="Polar residues" evidence="26">
    <location>
        <begin position="2382"/>
        <end position="2398"/>
    </location>
</feature>
<evidence type="ECO:0000256" key="11">
    <source>
        <dbReference type="ARBA" id="ARBA00022723"/>
    </source>
</evidence>
<evidence type="ECO:0000256" key="23">
    <source>
        <dbReference type="ARBA" id="ARBA00080495"/>
    </source>
</evidence>
<dbReference type="CDD" id="cd15648">
    <property type="entry name" value="PHD1_NSD1_2"/>
    <property type="match status" value="1"/>
</dbReference>
<dbReference type="FunCoup" id="H0VB70">
    <property type="interactions" value="1982"/>
</dbReference>
<evidence type="ECO:0000256" key="9">
    <source>
        <dbReference type="ARBA" id="ARBA00022679"/>
    </source>
</evidence>
<keyword evidence="6" id="KW-1017">Isopeptide bond</keyword>
<feature type="region of interest" description="Disordered" evidence="26">
    <location>
        <begin position="633"/>
        <end position="657"/>
    </location>
</feature>
<dbReference type="InterPro" id="IPR003616">
    <property type="entry name" value="Post-SET_dom"/>
</dbReference>
<dbReference type="SMART" id="SM00317">
    <property type="entry name" value="SET"/>
    <property type="match status" value="1"/>
</dbReference>
<dbReference type="SMART" id="SM00249">
    <property type="entry name" value="PHD"/>
    <property type="match status" value="5"/>
</dbReference>
<dbReference type="Pfam" id="PF17982">
    <property type="entry name" value="C5HCH"/>
    <property type="match status" value="1"/>
</dbReference>
<evidence type="ECO:0000256" key="13">
    <source>
        <dbReference type="ARBA" id="ARBA00022771"/>
    </source>
</evidence>
<dbReference type="Gene3D" id="2.30.30.140">
    <property type="match status" value="2"/>
</dbReference>
<dbReference type="PANTHER" id="PTHR22884">
    <property type="entry name" value="SET DOMAIN PROTEINS"/>
    <property type="match status" value="1"/>
</dbReference>
<dbReference type="InterPro" id="IPR019786">
    <property type="entry name" value="Zinc_finger_PHD-type_CS"/>
</dbReference>
<evidence type="ECO:0000256" key="18">
    <source>
        <dbReference type="ARBA" id="ARBA00023159"/>
    </source>
</evidence>
<keyword evidence="9" id="KW-0808">Transferase</keyword>
<feature type="region of interest" description="Disordered" evidence="26">
    <location>
        <begin position="194"/>
        <end position="250"/>
    </location>
</feature>
<feature type="compositionally biased region" description="Polar residues" evidence="26">
    <location>
        <begin position="2094"/>
        <end position="2105"/>
    </location>
</feature>
<feature type="region of interest" description="Disordered" evidence="26">
    <location>
        <begin position="2451"/>
        <end position="2483"/>
    </location>
</feature>
<evidence type="ECO:0000256" key="21">
    <source>
        <dbReference type="ARBA" id="ARBA00050654"/>
    </source>
</evidence>
<dbReference type="Pfam" id="PF22908">
    <property type="entry name" value="PHD_NSD"/>
    <property type="match status" value="1"/>
</dbReference>
<evidence type="ECO:0000256" key="15">
    <source>
        <dbReference type="ARBA" id="ARBA00022843"/>
    </source>
</evidence>
<dbReference type="SUPFAM" id="SSF57903">
    <property type="entry name" value="FYVE/PHD zinc finger"/>
    <property type="match status" value="3"/>
</dbReference>
<evidence type="ECO:0000256" key="20">
    <source>
        <dbReference type="ARBA" id="ARBA00023242"/>
    </source>
</evidence>